<comment type="caution">
    <text evidence="5">The sequence shown here is derived from an EMBL/GenBank/DDBJ whole genome shotgun (WGS) entry which is preliminary data.</text>
</comment>
<keyword evidence="1" id="KW-0143">Chaperone</keyword>
<dbReference type="PROSITE" id="PS50076">
    <property type="entry name" value="DNAJ_2"/>
    <property type="match status" value="1"/>
</dbReference>
<dbReference type="Pfam" id="PF00226">
    <property type="entry name" value="DnaJ"/>
    <property type="match status" value="1"/>
</dbReference>
<evidence type="ECO:0000256" key="3">
    <source>
        <dbReference type="SAM" id="Phobius"/>
    </source>
</evidence>
<keyword evidence="6" id="KW-1185">Reference proteome</keyword>
<keyword evidence="3" id="KW-0812">Transmembrane</keyword>
<dbReference type="InterPro" id="IPR001623">
    <property type="entry name" value="DnaJ_domain"/>
</dbReference>
<dbReference type="PROSITE" id="PS00636">
    <property type="entry name" value="DNAJ_1"/>
    <property type="match status" value="1"/>
</dbReference>
<reference evidence="5" key="1">
    <citation type="submission" date="2020-06" db="EMBL/GenBank/DDBJ databases">
        <title>Draft genome of Bugula neritina, a colonial animal packing powerful symbionts and potential medicines.</title>
        <authorList>
            <person name="Rayko M."/>
        </authorList>
    </citation>
    <scope>NUCLEOTIDE SEQUENCE [LARGE SCALE GENOMIC DNA]</scope>
    <source>
        <strain evidence="5">Kwan_BN1</strain>
    </source>
</reference>
<proteinExistence type="predicted"/>
<dbReference type="EMBL" id="VXIV02002758">
    <property type="protein sequence ID" value="KAF6023136.1"/>
    <property type="molecule type" value="Genomic_DNA"/>
</dbReference>
<evidence type="ECO:0000259" key="4">
    <source>
        <dbReference type="PROSITE" id="PS50076"/>
    </source>
</evidence>
<evidence type="ECO:0000256" key="1">
    <source>
        <dbReference type="ARBA" id="ARBA00023186"/>
    </source>
</evidence>
<sequence>MLRIISRPFIAYRHLECCCRLYSSDKKLFTHYEVLGLPATATKQEIRSAFLQLTKQYHPDTRKGDKVSDNDKFHEIRQAYDVLSDEKKKVEYDYNLLRQTRNIPPFEDFLSPYYRDGTIYTEPKDDKSPPRINIFTNGQIVILILLFALVGGIVQLSLVKLYAKKRFDKEETINQEGQSALENLRTQALRGRTRLQMQIVQYQLAQEKDKEREKVADGDKESLIDKASISK</sequence>
<dbReference type="InterPro" id="IPR018253">
    <property type="entry name" value="DnaJ_domain_CS"/>
</dbReference>
<dbReference type="OrthoDB" id="376357at2759"/>
<dbReference type="SMART" id="SM00271">
    <property type="entry name" value="DnaJ"/>
    <property type="match status" value="1"/>
</dbReference>
<feature type="transmembrane region" description="Helical" evidence="3">
    <location>
        <begin position="140"/>
        <end position="159"/>
    </location>
</feature>
<dbReference type="PANTHER" id="PTHR44145">
    <property type="entry name" value="DNAJ HOMOLOG SUBFAMILY A MEMBER 3, MITOCHONDRIAL"/>
    <property type="match status" value="1"/>
</dbReference>
<dbReference type="Gene3D" id="1.10.287.110">
    <property type="entry name" value="DnaJ domain"/>
    <property type="match status" value="1"/>
</dbReference>
<protein>
    <recommendedName>
        <fullName evidence="4">J domain-containing protein</fullName>
    </recommendedName>
</protein>
<organism evidence="5 6">
    <name type="scientific">Bugula neritina</name>
    <name type="common">Brown bryozoan</name>
    <name type="synonym">Sertularia neritina</name>
    <dbReference type="NCBI Taxonomy" id="10212"/>
    <lineage>
        <taxon>Eukaryota</taxon>
        <taxon>Metazoa</taxon>
        <taxon>Spiralia</taxon>
        <taxon>Lophotrochozoa</taxon>
        <taxon>Bryozoa</taxon>
        <taxon>Gymnolaemata</taxon>
        <taxon>Cheilostomatida</taxon>
        <taxon>Flustrina</taxon>
        <taxon>Buguloidea</taxon>
        <taxon>Bugulidae</taxon>
        <taxon>Bugula</taxon>
    </lineage>
</organism>
<name>A0A7J7JBY3_BUGNE</name>
<dbReference type="SUPFAM" id="SSF46565">
    <property type="entry name" value="Chaperone J-domain"/>
    <property type="match status" value="1"/>
</dbReference>
<evidence type="ECO:0000313" key="5">
    <source>
        <dbReference type="EMBL" id="KAF6023136.1"/>
    </source>
</evidence>
<feature type="region of interest" description="Disordered" evidence="2">
    <location>
        <begin position="210"/>
        <end position="231"/>
    </location>
</feature>
<dbReference type="CDD" id="cd06257">
    <property type="entry name" value="DnaJ"/>
    <property type="match status" value="1"/>
</dbReference>
<keyword evidence="3" id="KW-0472">Membrane</keyword>
<gene>
    <name evidence="5" type="ORF">EB796_018558</name>
</gene>
<dbReference type="PRINTS" id="PR00625">
    <property type="entry name" value="JDOMAIN"/>
</dbReference>
<feature type="compositionally biased region" description="Basic and acidic residues" evidence="2">
    <location>
        <begin position="210"/>
        <end position="224"/>
    </location>
</feature>
<dbReference type="PANTHER" id="PTHR44145:SF3">
    <property type="entry name" value="DNAJ HOMOLOG SUBFAMILY A MEMBER 3, MITOCHONDRIAL"/>
    <property type="match status" value="1"/>
</dbReference>
<accession>A0A7J7JBY3</accession>
<dbReference type="InterPro" id="IPR051938">
    <property type="entry name" value="Apopto_cytoskel_mod"/>
</dbReference>
<dbReference type="AlphaFoldDB" id="A0A7J7JBY3"/>
<evidence type="ECO:0000313" key="6">
    <source>
        <dbReference type="Proteomes" id="UP000593567"/>
    </source>
</evidence>
<evidence type="ECO:0000256" key="2">
    <source>
        <dbReference type="SAM" id="MobiDB-lite"/>
    </source>
</evidence>
<keyword evidence="3" id="KW-1133">Transmembrane helix</keyword>
<dbReference type="InterPro" id="IPR036869">
    <property type="entry name" value="J_dom_sf"/>
</dbReference>
<dbReference type="Proteomes" id="UP000593567">
    <property type="component" value="Unassembled WGS sequence"/>
</dbReference>
<feature type="domain" description="J" evidence="4">
    <location>
        <begin position="30"/>
        <end position="96"/>
    </location>
</feature>